<feature type="transmembrane region" description="Helical" evidence="1">
    <location>
        <begin position="345"/>
        <end position="363"/>
    </location>
</feature>
<keyword evidence="1" id="KW-1133">Transmembrane helix</keyword>
<evidence type="ECO:0000313" key="3">
    <source>
        <dbReference type="Proteomes" id="UP001595846"/>
    </source>
</evidence>
<dbReference type="AlphaFoldDB" id="A0ABD5NTG5"/>
<organism evidence="2 3">
    <name type="scientific">Halovivax cerinus</name>
    <dbReference type="NCBI Taxonomy" id="1487865"/>
    <lineage>
        <taxon>Archaea</taxon>
        <taxon>Methanobacteriati</taxon>
        <taxon>Methanobacteriota</taxon>
        <taxon>Stenosarchaea group</taxon>
        <taxon>Halobacteria</taxon>
        <taxon>Halobacteriales</taxon>
        <taxon>Natrialbaceae</taxon>
        <taxon>Halovivax</taxon>
    </lineage>
</organism>
<gene>
    <name evidence="2" type="ORF">ACFOUR_18030</name>
</gene>
<comment type="caution">
    <text evidence="2">The sequence shown here is derived from an EMBL/GenBank/DDBJ whole genome shotgun (WGS) entry which is preliminary data.</text>
</comment>
<name>A0ABD5NTG5_9EURY</name>
<reference evidence="2 3" key="1">
    <citation type="journal article" date="2019" name="Int. J. Syst. Evol. Microbiol.">
        <title>The Global Catalogue of Microorganisms (GCM) 10K type strain sequencing project: providing services to taxonomists for standard genome sequencing and annotation.</title>
        <authorList>
            <consortium name="The Broad Institute Genomics Platform"/>
            <consortium name="The Broad Institute Genome Sequencing Center for Infectious Disease"/>
            <person name="Wu L."/>
            <person name="Ma J."/>
        </authorList>
    </citation>
    <scope>NUCLEOTIDE SEQUENCE [LARGE SCALE GENOMIC DNA]</scope>
    <source>
        <strain evidence="2 3">IBRC-M 10256</strain>
    </source>
</reference>
<keyword evidence="3" id="KW-1185">Reference proteome</keyword>
<dbReference type="Proteomes" id="UP001595846">
    <property type="component" value="Unassembled WGS sequence"/>
</dbReference>
<evidence type="ECO:0000313" key="2">
    <source>
        <dbReference type="EMBL" id="MFC3960257.1"/>
    </source>
</evidence>
<dbReference type="RefSeq" id="WP_256532535.1">
    <property type="nucleotide sequence ID" value="NZ_CP101824.1"/>
</dbReference>
<accession>A0ABD5NTG5</accession>
<dbReference type="InterPro" id="IPR013783">
    <property type="entry name" value="Ig-like_fold"/>
</dbReference>
<keyword evidence="1" id="KW-0472">Membrane</keyword>
<dbReference type="GeneID" id="73901627"/>
<keyword evidence="1" id="KW-0812">Transmembrane</keyword>
<protein>
    <recommendedName>
        <fullName evidence="4">CARDB domain-containing protein</fullName>
    </recommendedName>
</protein>
<proteinExistence type="predicted"/>
<evidence type="ECO:0000256" key="1">
    <source>
        <dbReference type="SAM" id="Phobius"/>
    </source>
</evidence>
<evidence type="ECO:0008006" key="4">
    <source>
        <dbReference type="Google" id="ProtNLM"/>
    </source>
</evidence>
<dbReference type="Gene3D" id="2.60.40.10">
    <property type="entry name" value="Immunoglobulins"/>
    <property type="match status" value="1"/>
</dbReference>
<sequence length="367" mass="38363">MIRINRTVLAVVGLALVSIGLVVLAAGAPTVAQSGANASTDQTDGQPDLSLPAYNDGYSAVQGDRCIPITPLGDGYQTAEEYYDYRHPETSPSSYMYSSHGTTHVQAADTSRLFLQDGGDGLNLVVVHGELEGTGDGGDVTFVFDGLPDGEWAVKDDQYDLDVENGSGTNDDVWDRRGDASRVSWTWAGGRTDGGVYTDLGDDFAVTIRPAFNDVADLQQSDGEITEWQVLSGDDRNPQATSLDTTEPVELRSGGCSAVTALDVVETDGGSVTFNATVTNQGDAAETITVPIAMDGEVVEEYDLSIGPNDAVTFNATVSVDEAATLSVGGQSASVDESGGIATRLPGFGVPVAIVAVLSVLALRIRR</sequence>
<dbReference type="EMBL" id="JBHSAQ010000016">
    <property type="protein sequence ID" value="MFC3960257.1"/>
    <property type="molecule type" value="Genomic_DNA"/>
</dbReference>